<feature type="region of interest" description="Disordered" evidence="1">
    <location>
        <begin position="63"/>
        <end position="106"/>
    </location>
</feature>
<feature type="compositionally biased region" description="Basic and acidic residues" evidence="1">
    <location>
        <begin position="147"/>
        <end position="175"/>
    </location>
</feature>
<dbReference type="Proteomes" id="UP000053820">
    <property type="component" value="Unassembled WGS sequence"/>
</dbReference>
<gene>
    <name evidence="2" type="ORF">HYDPIDRAFT_33493</name>
</gene>
<dbReference type="AlphaFoldDB" id="A0A0C9VN56"/>
<proteinExistence type="predicted"/>
<dbReference type="EMBL" id="KN839897">
    <property type="protein sequence ID" value="KIJ59100.1"/>
    <property type="molecule type" value="Genomic_DNA"/>
</dbReference>
<keyword evidence="3" id="KW-1185">Reference proteome</keyword>
<protein>
    <submittedName>
        <fullName evidence="2">Unplaced genomic scaffold scaffold_63, whole genome shotgun sequence</fullName>
    </submittedName>
</protein>
<feature type="compositionally biased region" description="Polar residues" evidence="1">
    <location>
        <begin position="220"/>
        <end position="235"/>
    </location>
</feature>
<organism evidence="2 3">
    <name type="scientific">Hydnomerulius pinastri MD-312</name>
    <dbReference type="NCBI Taxonomy" id="994086"/>
    <lineage>
        <taxon>Eukaryota</taxon>
        <taxon>Fungi</taxon>
        <taxon>Dikarya</taxon>
        <taxon>Basidiomycota</taxon>
        <taxon>Agaricomycotina</taxon>
        <taxon>Agaricomycetes</taxon>
        <taxon>Agaricomycetidae</taxon>
        <taxon>Boletales</taxon>
        <taxon>Boletales incertae sedis</taxon>
        <taxon>Leucogyrophana</taxon>
    </lineage>
</organism>
<evidence type="ECO:0000256" key="1">
    <source>
        <dbReference type="SAM" id="MobiDB-lite"/>
    </source>
</evidence>
<dbReference type="HOGENOM" id="CLU_852745_0_0_1"/>
<sequence>MAFQLLQVVEARLTPAAGNLSPNQIEIPTVLLPPDARHIRSPTPFVLTERLELGPFLPHYLATLDTHSSNPPQSTPPPPYSMQLQPAPGGSNLLGQAKPPTLLSPLGSPCLNSTFLNPPPAPNTRPAPRILPSPQVIHLFQANTKLKREVQREEQKEKDDHERTEGSGSEGEVRVGGKRPLCTTLASLVIHPPTPPASVASVSLDSSTSSSAPSELSLNYPKSPTDTSPVVSTHSLPADDPAPATGSFTPPPSPKHKLTTFHFHQTTNLAYTIFKKVPISSTVQRIGPIPYNGEIFDGNGATLPYPTPDSPFLAMHTERCLFLDRD</sequence>
<feature type="region of interest" description="Disordered" evidence="1">
    <location>
        <begin position="193"/>
        <end position="256"/>
    </location>
</feature>
<evidence type="ECO:0000313" key="3">
    <source>
        <dbReference type="Proteomes" id="UP000053820"/>
    </source>
</evidence>
<evidence type="ECO:0000313" key="2">
    <source>
        <dbReference type="EMBL" id="KIJ59100.1"/>
    </source>
</evidence>
<feature type="region of interest" description="Disordered" evidence="1">
    <location>
        <begin position="147"/>
        <end position="178"/>
    </location>
</feature>
<accession>A0A0C9VN56</accession>
<feature type="compositionally biased region" description="Low complexity" evidence="1">
    <location>
        <begin position="197"/>
        <end position="218"/>
    </location>
</feature>
<name>A0A0C9VN56_9AGAM</name>
<reference evidence="2 3" key="1">
    <citation type="submission" date="2014-04" db="EMBL/GenBank/DDBJ databases">
        <title>Evolutionary Origins and Diversification of the Mycorrhizal Mutualists.</title>
        <authorList>
            <consortium name="DOE Joint Genome Institute"/>
            <consortium name="Mycorrhizal Genomics Consortium"/>
            <person name="Kohler A."/>
            <person name="Kuo A."/>
            <person name="Nagy L.G."/>
            <person name="Floudas D."/>
            <person name="Copeland A."/>
            <person name="Barry K.W."/>
            <person name="Cichocki N."/>
            <person name="Veneault-Fourrey C."/>
            <person name="LaButti K."/>
            <person name="Lindquist E.A."/>
            <person name="Lipzen A."/>
            <person name="Lundell T."/>
            <person name="Morin E."/>
            <person name="Murat C."/>
            <person name="Riley R."/>
            <person name="Ohm R."/>
            <person name="Sun H."/>
            <person name="Tunlid A."/>
            <person name="Henrissat B."/>
            <person name="Grigoriev I.V."/>
            <person name="Hibbett D.S."/>
            <person name="Martin F."/>
        </authorList>
    </citation>
    <scope>NUCLEOTIDE SEQUENCE [LARGE SCALE GENOMIC DNA]</scope>
    <source>
        <strain evidence="2 3">MD-312</strain>
    </source>
</reference>